<gene>
    <name evidence="2" type="ORF">CLHUN_33770</name>
</gene>
<reference evidence="2 3" key="1">
    <citation type="submission" date="2017-03" db="EMBL/GenBank/DDBJ databases">
        <title>Genome sequence of Clostridium hungatei DSM 14427.</title>
        <authorList>
            <person name="Poehlein A."/>
            <person name="Daniel R."/>
        </authorList>
    </citation>
    <scope>NUCLEOTIDE SEQUENCE [LARGE SCALE GENOMIC DNA]</scope>
    <source>
        <strain evidence="2 3">DSM 14427</strain>
    </source>
</reference>
<dbReference type="PANTHER" id="PTHR34351:SF2">
    <property type="entry name" value="DUF58 DOMAIN-CONTAINING PROTEIN"/>
    <property type="match status" value="1"/>
</dbReference>
<dbReference type="EMBL" id="MZGX01000025">
    <property type="protein sequence ID" value="OPX42725.1"/>
    <property type="molecule type" value="Genomic_DNA"/>
</dbReference>
<dbReference type="PANTHER" id="PTHR34351">
    <property type="entry name" value="SLR1927 PROTEIN-RELATED"/>
    <property type="match status" value="1"/>
</dbReference>
<evidence type="ECO:0000313" key="3">
    <source>
        <dbReference type="Proteomes" id="UP000191554"/>
    </source>
</evidence>
<dbReference type="InterPro" id="IPR002881">
    <property type="entry name" value="DUF58"/>
</dbReference>
<proteinExistence type="predicted"/>
<accession>A0A1V4SGY5</accession>
<name>A0A1V4SGY5_RUMHU</name>
<sequence length="359" mass="41211">MLLQIVLALPLLILVEYFIYRQFLLRGMTYRRSISQSTAFEGEKVYLVEEIENNSLLPIAWMKAESKISPRLKLASAKNMEEAQEGYHRSVFSIMPYYRIKRTHEVTCLQRGDYNVGNVTITSGDILGLTTKITSYENETRLIVYPSPLNNDRLVNCFRSLQGDAVVRRFINPDPFIVAGVREYRPGDPMSAISWKATARTNSLQVFKYDFTANSNILILFNIDTSSKQDRFPNEEQCRQIEFGIHFCAAILEKAIKQGTATGFCTNGHFRDSSEFVNIPARCSKPQLYTVLEALAKLQFDRSLSFYTLLRNLRGEIPRDTDILIVSLYSDESIEEEILYLRREGRQVEVMLIQEGGVF</sequence>
<dbReference type="AlphaFoldDB" id="A0A1V4SGY5"/>
<dbReference type="OrthoDB" id="9789943at2"/>
<organism evidence="2 3">
    <name type="scientific">Ruminiclostridium hungatei</name>
    <name type="common">Clostridium hungatei</name>
    <dbReference type="NCBI Taxonomy" id="48256"/>
    <lineage>
        <taxon>Bacteria</taxon>
        <taxon>Bacillati</taxon>
        <taxon>Bacillota</taxon>
        <taxon>Clostridia</taxon>
        <taxon>Eubacteriales</taxon>
        <taxon>Oscillospiraceae</taxon>
        <taxon>Ruminiclostridium</taxon>
    </lineage>
</organism>
<dbReference type="RefSeq" id="WP_080065809.1">
    <property type="nucleotide sequence ID" value="NZ_MZGX01000025.1"/>
</dbReference>
<evidence type="ECO:0000259" key="1">
    <source>
        <dbReference type="Pfam" id="PF01882"/>
    </source>
</evidence>
<dbReference type="Proteomes" id="UP000191554">
    <property type="component" value="Unassembled WGS sequence"/>
</dbReference>
<keyword evidence="3" id="KW-1185">Reference proteome</keyword>
<dbReference type="Pfam" id="PF01882">
    <property type="entry name" value="DUF58"/>
    <property type="match status" value="1"/>
</dbReference>
<evidence type="ECO:0000313" key="2">
    <source>
        <dbReference type="EMBL" id="OPX42725.1"/>
    </source>
</evidence>
<protein>
    <recommendedName>
        <fullName evidence="1">DUF58 domain-containing protein</fullName>
    </recommendedName>
</protein>
<feature type="domain" description="DUF58" evidence="1">
    <location>
        <begin position="181"/>
        <end position="299"/>
    </location>
</feature>
<dbReference type="STRING" id="48256.CLHUN_33770"/>
<comment type="caution">
    <text evidence="2">The sequence shown here is derived from an EMBL/GenBank/DDBJ whole genome shotgun (WGS) entry which is preliminary data.</text>
</comment>